<sequence length="157" mass="18228">MSNKTYIIDGYNLIHKSKKLSKVFASNIERAREELVSMLSDFFSKRKEECILVFDGKLNITNDLSTPSVRVIFSHPPDKADDLIKKIIMNQDPKRRKNFIVVSSDNEIINCAKACGAERISSEEFLKNLSSRERTNEEEEKPFVKLTEEEIKRMLQR</sequence>
<dbReference type="EMBL" id="FAOO01000005">
    <property type="protein sequence ID" value="CUU03982.1"/>
    <property type="molecule type" value="Genomic_DNA"/>
</dbReference>
<name>A0A0S4MYH0_9BACT</name>
<protein>
    <submittedName>
        <fullName evidence="1">Predicted RNA-binding protein containing a PIN domain</fullName>
    </submittedName>
</protein>
<gene>
    <name evidence="1" type="ORF">JGI1_00872</name>
</gene>
<evidence type="ECO:0000313" key="2">
    <source>
        <dbReference type="Proteomes" id="UP000320623"/>
    </source>
</evidence>
<dbReference type="Proteomes" id="UP000320623">
    <property type="component" value="Unassembled WGS sequence"/>
</dbReference>
<dbReference type="RefSeq" id="WP_140944648.1">
    <property type="nucleotide sequence ID" value="NZ_FAOO01000005.1"/>
</dbReference>
<keyword evidence="2" id="KW-1185">Reference proteome</keyword>
<dbReference type="AlphaFoldDB" id="A0A0S4MYH0"/>
<organism evidence="1 2">
    <name type="scientific">Candidatus Thermokryptus mobilis</name>
    <dbReference type="NCBI Taxonomy" id="1643428"/>
    <lineage>
        <taxon>Bacteria</taxon>
        <taxon>Pseudomonadati</taxon>
        <taxon>Candidatus Kryptoniota</taxon>
        <taxon>Candidatus Thermokryptus</taxon>
    </lineage>
</organism>
<dbReference type="STRING" id="1643428.GCA_001442855_00849"/>
<dbReference type="OrthoDB" id="9791091at2"/>
<accession>A0A0S4MYH0</accession>
<dbReference type="PANTHER" id="PTHR34547">
    <property type="entry name" value="YACP-LIKE NYN DOMAIN PROTEIN"/>
    <property type="match status" value="1"/>
</dbReference>
<evidence type="ECO:0000313" key="1">
    <source>
        <dbReference type="EMBL" id="CUU03982.1"/>
    </source>
</evidence>
<dbReference type="PANTHER" id="PTHR34547:SF1">
    <property type="entry name" value="YACP-LIKE NYN DOMAIN PROTEIN"/>
    <property type="match status" value="1"/>
</dbReference>
<dbReference type="Pfam" id="PF05991">
    <property type="entry name" value="NYN_YacP"/>
    <property type="match status" value="1"/>
</dbReference>
<reference evidence="2" key="1">
    <citation type="submission" date="2015-11" db="EMBL/GenBank/DDBJ databases">
        <authorList>
            <person name="Varghese N."/>
        </authorList>
    </citation>
    <scope>NUCLEOTIDE SEQUENCE [LARGE SCALE GENOMIC DNA]</scope>
</reference>
<dbReference type="InterPro" id="IPR010298">
    <property type="entry name" value="YacP-like"/>
</dbReference>
<proteinExistence type="predicted"/>